<name>A0ABS6EUU8_9FIRM</name>
<proteinExistence type="predicted"/>
<evidence type="ECO:0000256" key="1">
    <source>
        <dbReference type="SAM" id="Coils"/>
    </source>
</evidence>
<dbReference type="EMBL" id="JAHLQI010000007">
    <property type="protein sequence ID" value="MBU5491293.1"/>
    <property type="molecule type" value="Genomic_DNA"/>
</dbReference>
<feature type="coiled-coil region" evidence="1">
    <location>
        <begin position="514"/>
        <end position="571"/>
    </location>
</feature>
<feature type="coiled-coil region" evidence="1">
    <location>
        <begin position="1290"/>
        <end position="1317"/>
    </location>
</feature>
<keyword evidence="3" id="KW-1185">Reference proteome</keyword>
<protein>
    <recommendedName>
        <fullName evidence="4">Phage tail tape measure protein domain-containing protein</fullName>
    </recommendedName>
</protein>
<accession>A0ABS6EUU8</accession>
<feature type="coiled-coil region" evidence="1">
    <location>
        <begin position="87"/>
        <end position="145"/>
    </location>
</feature>
<dbReference type="Proteomes" id="UP000783588">
    <property type="component" value="Unassembled WGS sequence"/>
</dbReference>
<dbReference type="RefSeq" id="WP_216471006.1">
    <property type="nucleotide sequence ID" value="NZ_JAHLQI010000007.1"/>
</dbReference>
<organism evidence="2 3">
    <name type="scientific">Butyricicoccus intestinisimiae</name>
    <dbReference type="NCBI Taxonomy" id="2841509"/>
    <lineage>
        <taxon>Bacteria</taxon>
        <taxon>Bacillati</taxon>
        <taxon>Bacillota</taxon>
        <taxon>Clostridia</taxon>
        <taxon>Eubacteriales</taxon>
        <taxon>Butyricicoccaceae</taxon>
        <taxon>Butyricicoccus</taxon>
    </lineage>
</organism>
<evidence type="ECO:0000313" key="3">
    <source>
        <dbReference type="Proteomes" id="UP000783588"/>
    </source>
</evidence>
<keyword evidence="1" id="KW-0175">Coiled coil</keyword>
<evidence type="ECO:0000313" key="2">
    <source>
        <dbReference type="EMBL" id="MBU5491293.1"/>
    </source>
</evidence>
<evidence type="ECO:0008006" key="4">
    <source>
        <dbReference type="Google" id="ProtNLM"/>
    </source>
</evidence>
<feature type="coiled-coil region" evidence="1">
    <location>
        <begin position="191"/>
        <end position="241"/>
    </location>
</feature>
<comment type="caution">
    <text evidence="2">The sequence shown here is derived from an EMBL/GenBank/DDBJ whole genome shotgun (WGS) entry which is preliminary data.</text>
</comment>
<feature type="coiled-coil region" evidence="1">
    <location>
        <begin position="1498"/>
        <end position="1554"/>
    </location>
</feature>
<gene>
    <name evidence="2" type="ORF">KQI75_11810</name>
</gene>
<reference evidence="2 3" key="1">
    <citation type="submission" date="2021-06" db="EMBL/GenBank/DDBJ databases">
        <authorList>
            <person name="Sun Q."/>
            <person name="Li D."/>
        </authorList>
    </citation>
    <scope>NUCLEOTIDE SEQUENCE [LARGE SCALE GENOMIC DNA]</scope>
    <source>
        <strain evidence="2 3">MSJd-7</strain>
    </source>
</reference>
<sequence>MTGEAAAAAANVAGLAAAETGASAATVGFGAALSAAGAAAKTFFVALATNPVTYLVAGLTIAAAIAYKTAHAFDDAVEQAQNSASEYQSSQTELSSLNSELETTNSRIKEIQSSGTISLTDEAELSKLQAQRKELEQQVKYKEKLAKTKATEAAQTATNALKETNGVKTLSDRDATSFTGPYQHTTSKNVIESVQKDLRKLQELKKDQQEAYKNFNESGGEDKYRKQVDNYGKEIDEYRDHLSENVSIIQEQYDTLASAYKKGVLNADQIEAMRSAKQILSDYSSLDMTGTEKSLNNLNTFFSSDMGHSGIEDYLTRVAKSGGDVNEALAHLGLTAKDLGTNNKDLRAYFNDIAKAAEDASSSVQKVDGSFSGIASAFESQNGGDNLDSFLDFLSKANQLKKAGKTGTDDFQSVSTFMSGSTDIKSSLENYQKNVDYLEKYLSKDKEGAYSTTESGMKQWAKDITEVGNNALAAGKQIETTDDLAKELGTSAGVLELALSAFQDYDISTPFDNLPRAAENLEKAKAELTSLQELYDSMDAGDTKKKLGESIDSFQAQIDAANGDLSKLDKDIVLNMKLTYDLAEIQAQIDHVQDIVTNSGDNQSKSENLAELIALKEQRNKILLEGTNLTEEAVITISPKYKMANDSIGKLQGLLATGKDFDGNQLSEKAIVSIQTQISNLSSIKGEILTAFRDAHPEITAETDTSVAEATFNEWINSEEGKKVEAKVEAKTDEALQQIADLMGIDLGELKVKLGLDSTDADNKLKATEQSMQSLDDSKVVNLIAEDNASGTIQSVASSILGIPENEVTNLIAQDDMTGVVLACASYLGDLPTFVVTQMMAQDNASGAFQVAVDYVRQLNTTTTTTTTTSGTDGVVAQLGLVSSAKDSASGSATVNVSSSGATSTTGQLGTVKAAASAVGASNPIVRVAANAAQAISTLGAVSAIRIAGKQFKIAAKDAASNTLRSIANKVSGLKGKTITITTVLKTIKETVFGGGGNGKSFNGTAHFNGTARSQQNSHFNGTAKASGDWSLKKDQTSLINELGPEIVVRDGKWHTFNNGYPTFAKLRRGDIVFNHKQTEELLKRGYVTNSHARVYGTNANGSPTAFASGTAFADGSNKNSVDWIEIVLKRLSTALDKFTTAAENAYRQLDERTAAYAQAISQTQKNLAGQRSAYTAYMKAANEVKLSESLKARVRDGGYYVYDGYSDDEQKLIEQYKKYWEAAQDVAQDIVELDQKIAKLYTDQFSAIEKHFDNEMSMLEDYQTEYENKVSIAEARGHFASSLNYEDQLAMQQRIRDKYALEMNELQAQLDKAVSSGAVKQWSDEWWSMRLKIEDCVIGIQKVDKSVADLQQTMRELDWDKFDWAEDRISQLTQESDFLIDLLDGKKTVNDDGSFTDEGNAIAGLHAANYATYTHQARDYADAIKKIDAELANDPSNQNLVERREKLLELQQKAIKSAKDEKDAIGDLIEDGIKKQQDAFKDLVDSYQDALDSAKDLYDYQKKIANATEKVSTLEKQLNAYSGDDSEETRAMIQKLQKELKEAQEDLQDTEYDQYVSDLKKLTDQLQTEHEDFLNARLDDLQAAVDEFINSSNINSSEIMDTLNKVSGDVGYTISDTLTKSFNTSTNTLGELINNVDISISTLASKIESWIRRSNSALGNITNIKKTHYQPSKNTTVSGKGSKSKNYKAQGYANGGFIAGLKKVTFDNGDDMITVNTLKKGEAVLTPEQTRILTKIASVSSNLYDAALSASTIPSLTKMLTAQPSSNLTSVEVPNINVTFSLPNVTNYQEFMNQMQKDKQYERMMKDMVLGCISGKNSLSKNNYHWK</sequence>